<sequence length="210" mass="22720">MKVLICDDHTLVRAGLRRLLDSFGDIEVVAEASSADEAVIRARETLPHIILLDLSMPGRSGFDALAELRRTSPECAVVIMSMHDDALHVREALARGALGFVVKEAAPAELEIAVRAAAAGRTYLSPQVSAPQLQGYRNGSRGEGNVDALPRRQREILDALGAGRTTKQIAGDLGISVKTVETHRARMMEALGCRNAGELLRIAMRLHDRP</sequence>
<dbReference type="Proteomes" id="UP001160550">
    <property type="component" value="Unassembled WGS sequence"/>
</dbReference>
<dbReference type="Gene3D" id="3.40.50.2300">
    <property type="match status" value="1"/>
</dbReference>
<proteinExistence type="predicted"/>
<comment type="caution">
    <text evidence="6">The sequence shown here is derived from an EMBL/GenBank/DDBJ whole genome shotgun (WGS) entry which is preliminary data.</text>
</comment>
<dbReference type="PANTHER" id="PTHR43214:SF43">
    <property type="entry name" value="TWO-COMPONENT RESPONSE REGULATOR"/>
    <property type="match status" value="1"/>
</dbReference>
<dbReference type="InterPro" id="IPR039420">
    <property type="entry name" value="WalR-like"/>
</dbReference>
<dbReference type="EMBL" id="JARYGX010000009">
    <property type="protein sequence ID" value="MDH7452081.1"/>
    <property type="molecule type" value="Genomic_DNA"/>
</dbReference>
<evidence type="ECO:0000313" key="6">
    <source>
        <dbReference type="EMBL" id="MDH7452081.1"/>
    </source>
</evidence>
<dbReference type="SUPFAM" id="SSF46894">
    <property type="entry name" value="C-terminal effector domain of the bipartite response regulators"/>
    <property type="match status" value="1"/>
</dbReference>
<dbReference type="InterPro" id="IPR058245">
    <property type="entry name" value="NreC/VraR/RcsB-like_REC"/>
</dbReference>
<reference evidence="6" key="2">
    <citation type="submission" date="2023-04" db="EMBL/GenBank/DDBJ databases">
        <authorList>
            <person name="Sun J.-Q."/>
        </authorList>
    </citation>
    <scope>NUCLEOTIDE SEQUENCE</scope>
    <source>
        <strain evidence="6">CC-YY355</strain>
    </source>
</reference>
<keyword evidence="2" id="KW-0238">DNA-binding</keyword>
<dbReference type="InterPro" id="IPR001789">
    <property type="entry name" value="Sig_transdc_resp-reg_receiver"/>
</dbReference>
<dbReference type="PROSITE" id="PS50110">
    <property type="entry name" value="RESPONSE_REGULATORY"/>
    <property type="match status" value="1"/>
</dbReference>
<evidence type="ECO:0000259" key="5">
    <source>
        <dbReference type="PROSITE" id="PS50110"/>
    </source>
</evidence>
<keyword evidence="7" id="KW-1185">Reference proteome</keyword>
<feature type="domain" description="Response regulatory" evidence="5">
    <location>
        <begin position="2"/>
        <end position="118"/>
    </location>
</feature>
<evidence type="ECO:0000313" key="7">
    <source>
        <dbReference type="Proteomes" id="UP001160550"/>
    </source>
</evidence>
<protein>
    <submittedName>
        <fullName evidence="6">Response regulator transcription factor</fullName>
    </submittedName>
</protein>
<accession>A0ABT6MNC3</accession>
<dbReference type="CDD" id="cd17535">
    <property type="entry name" value="REC_NarL-like"/>
    <property type="match status" value="1"/>
</dbReference>
<dbReference type="Pfam" id="PF00072">
    <property type="entry name" value="Response_reg"/>
    <property type="match status" value="1"/>
</dbReference>
<dbReference type="PANTHER" id="PTHR43214">
    <property type="entry name" value="TWO-COMPONENT RESPONSE REGULATOR"/>
    <property type="match status" value="1"/>
</dbReference>
<keyword evidence="1 3" id="KW-0597">Phosphoprotein</keyword>
<dbReference type="PRINTS" id="PR00038">
    <property type="entry name" value="HTHLUXR"/>
</dbReference>
<dbReference type="RefSeq" id="WP_280941531.1">
    <property type="nucleotide sequence ID" value="NZ_JARYGX010000009.1"/>
</dbReference>
<dbReference type="SUPFAM" id="SSF52172">
    <property type="entry name" value="CheY-like"/>
    <property type="match status" value="1"/>
</dbReference>
<dbReference type="InterPro" id="IPR011006">
    <property type="entry name" value="CheY-like_superfamily"/>
</dbReference>
<gene>
    <name evidence="6" type="ORF">QF205_03170</name>
</gene>
<evidence type="ECO:0000259" key="4">
    <source>
        <dbReference type="PROSITE" id="PS50043"/>
    </source>
</evidence>
<dbReference type="SMART" id="SM00448">
    <property type="entry name" value="REC"/>
    <property type="match status" value="1"/>
</dbReference>
<organism evidence="6 7">
    <name type="scientific">Luteimonas composti</name>
    <dbReference type="NCBI Taxonomy" id="398257"/>
    <lineage>
        <taxon>Bacteria</taxon>
        <taxon>Pseudomonadati</taxon>
        <taxon>Pseudomonadota</taxon>
        <taxon>Gammaproteobacteria</taxon>
        <taxon>Lysobacterales</taxon>
        <taxon>Lysobacteraceae</taxon>
        <taxon>Luteimonas</taxon>
    </lineage>
</organism>
<reference evidence="6" key="1">
    <citation type="journal article" date="2007" name="Int. J. Syst. Evol. Microbiol.">
        <title>Luteimonas composti sp. nov., a moderately thermophilic bacterium isolated from food waste.</title>
        <authorList>
            <person name="Young C.C."/>
            <person name="Kampfer P."/>
            <person name="Chen W.M."/>
            <person name="Yen W.S."/>
            <person name="Arun A.B."/>
            <person name="Lai W.A."/>
            <person name="Shen F.T."/>
            <person name="Rekha P.D."/>
            <person name="Lin K.Y."/>
            <person name="Chou J.H."/>
        </authorList>
    </citation>
    <scope>NUCLEOTIDE SEQUENCE</scope>
    <source>
        <strain evidence="6">CC-YY355</strain>
    </source>
</reference>
<dbReference type="InterPro" id="IPR016032">
    <property type="entry name" value="Sig_transdc_resp-reg_C-effctor"/>
</dbReference>
<dbReference type="CDD" id="cd06170">
    <property type="entry name" value="LuxR_C_like"/>
    <property type="match status" value="1"/>
</dbReference>
<feature type="modified residue" description="4-aspartylphosphate" evidence="3">
    <location>
        <position position="53"/>
    </location>
</feature>
<name>A0ABT6MNC3_9GAMM</name>
<dbReference type="Pfam" id="PF00196">
    <property type="entry name" value="GerE"/>
    <property type="match status" value="1"/>
</dbReference>
<evidence type="ECO:0000256" key="1">
    <source>
        <dbReference type="ARBA" id="ARBA00022553"/>
    </source>
</evidence>
<feature type="domain" description="HTH luxR-type" evidence="4">
    <location>
        <begin position="142"/>
        <end position="207"/>
    </location>
</feature>
<dbReference type="PROSITE" id="PS50043">
    <property type="entry name" value="HTH_LUXR_2"/>
    <property type="match status" value="1"/>
</dbReference>
<dbReference type="SMART" id="SM00421">
    <property type="entry name" value="HTH_LUXR"/>
    <property type="match status" value="1"/>
</dbReference>
<evidence type="ECO:0000256" key="3">
    <source>
        <dbReference type="PROSITE-ProRule" id="PRU00169"/>
    </source>
</evidence>
<dbReference type="InterPro" id="IPR000792">
    <property type="entry name" value="Tscrpt_reg_LuxR_C"/>
</dbReference>
<evidence type="ECO:0000256" key="2">
    <source>
        <dbReference type="ARBA" id="ARBA00023125"/>
    </source>
</evidence>